<dbReference type="InterPro" id="IPR029060">
    <property type="entry name" value="PIN-like_dom_sf"/>
</dbReference>
<dbReference type="Gene3D" id="3.40.50.1010">
    <property type="entry name" value="5'-nuclease"/>
    <property type="match status" value="1"/>
</dbReference>
<dbReference type="InterPro" id="IPR002716">
    <property type="entry name" value="PIN_dom"/>
</dbReference>
<keyword evidence="4" id="KW-1185">Reference proteome</keyword>
<feature type="compositionally biased region" description="Polar residues" evidence="1">
    <location>
        <begin position="88"/>
        <end position="107"/>
    </location>
</feature>
<organism evidence="3 4">
    <name type="scientific">Pseudaminobacter soli</name>
    <name type="common">ex Zhang et al. 2022</name>
    <dbReference type="NCBI Taxonomy" id="2831468"/>
    <lineage>
        <taxon>Bacteria</taxon>
        <taxon>Pseudomonadati</taxon>
        <taxon>Pseudomonadota</taxon>
        <taxon>Alphaproteobacteria</taxon>
        <taxon>Hyphomicrobiales</taxon>
        <taxon>Phyllobacteriaceae</taxon>
        <taxon>Pseudaminobacter</taxon>
    </lineage>
</organism>
<sequence>MTEIVVDTSAFVAIFKREPEAPSLRERLNSAGTVLVPACCLVELALLRRLHPQLLDWAQELCLKASYSLIELTLEEAQLAVKAAKNTARAQGTQHSSISATASSMPRRSTGRCPCSSSAPIFPEPT</sequence>
<dbReference type="CDD" id="cd09871">
    <property type="entry name" value="PIN_MtVapC28-VapC30-like"/>
    <property type="match status" value="1"/>
</dbReference>
<dbReference type="RefSeq" id="WP_188255937.1">
    <property type="nucleotide sequence ID" value="NZ_JABVCF010000009.1"/>
</dbReference>
<reference evidence="3" key="1">
    <citation type="submission" date="2021-04" db="EMBL/GenBank/DDBJ databases">
        <title>Pseudaminobacter soli sp. nov., isolated from paddy soil contaminated by heavy metals.</title>
        <authorList>
            <person name="Zhang K."/>
        </authorList>
    </citation>
    <scope>NUCLEOTIDE SEQUENCE</scope>
    <source>
        <strain evidence="3">19-2017</strain>
    </source>
</reference>
<protein>
    <submittedName>
        <fullName evidence="3">Type II toxin-antitoxin system VapC family toxin</fullName>
    </submittedName>
</protein>
<gene>
    <name evidence="3" type="ORF">KEU06_17320</name>
</gene>
<evidence type="ECO:0000313" key="4">
    <source>
        <dbReference type="Proteomes" id="UP000680348"/>
    </source>
</evidence>
<evidence type="ECO:0000259" key="2">
    <source>
        <dbReference type="Pfam" id="PF01850"/>
    </source>
</evidence>
<proteinExistence type="predicted"/>
<dbReference type="SUPFAM" id="SSF88723">
    <property type="entry name" value="PIN domain-like"/>
    <property type="match status" value="1"/>
</dbReference>
<dbReference type="EMBL" id="JAGWCR010000009">
    <property type="protein sequence ID" value="MBS3650378.1"/>
    <property type="molecule type" value="Genomic_DNA"/>
</dbReference>
<comment type="caution">
    <text evidence="3">The sequence shown here is derived from an EMBL/GenBank/DDBJ whole genome shotgun (WGS) entry which is preliminary data.</text>
</comment>
<evidence type="ECO:0000256" key="1">
    <source>
        <dbReference type="SAM" id="MobiDB-lite"/>
    </source>
</evidence>
<feature type="domain" description="PIN" evidence="2">
    <location>
        <begin position="4"/>
        <end position="85"/>
    </location>
</feature>
<accession>A0A942E3D7</accession>
<feature type="region of interest" description="Disordered" evidence="1">
    <location>
        <begin position="86"/>
        <end position="126"/>
    </location>
</feature>
<dbReference type="Pfam" id="PF01850">
    <property type="entry name" value="PIN"/>
    <property type="match status" value="1"/>
</dbReference>
<name>A0A942E3D7_9HYPH</name>
<dbReference type="Proteomes" id="UP000680348">
    <property type="component" value="Unassembled WGS sequence"/>
</dbReference>
<evidence type="ECO:0000313" key="3">
    <source>
        <dbReference type="EMBL" id="MBS3650378.1"/>
    </source>
</evidence>
<dbReference type="AlphaFoldDB" id="A0A942E3D7"/>